<accession>A0A1Y2H3F6</accession>
<comment type="caution">
    <text evidence="1">The sequence shown here is derived from an EMBL/GenBank/DDBJ whole genome shotgun (WGS) entry which is preliminary data.</text>
</comment>
<dbReference type="GeneID" id="33564377"/>
<organism evidence="1 2">
    <name type="scientific">Lobosporangium transversale</name>
    <dbReference type="NCBI Taxonomy" id="64571"/>
    <lineage>
        <taxon>Eukaryota</taxon>
        <taxon>Fungi</taxon>
        <taxon>Fungi incertae sedis</taxon>
        <taxon>Mucoromycota</taxon>
        <taxon>Mortierellomycotina</taxon>
        <taxon>Mortierellomycetes</taxon>
        <taxon>Mortierellales</taxon>
        <taxon>Mortierellaceae</taxon>
        <taxon>Lobosporangium</taxon>
    </lineage>
</organism>
<dbReference type="EMBL" id="MCFF01000001">
    <property type="protein sequence ID" value="ORZ29089.1"/>
    <property type="molecule type" value="Genomic_DNA"/>
</dbReference>
<evidence type="ECO:0000313" key="2">
    <source>
        <dbReference type="Proteomes" id="UP000193648"/>
    </source>
</evidence>
<protein>
    <recommendedName>
        <fullName evidence="3">F-box domain-containing protein</fullName>
    </recommendedName>
</protein>
<keyword evidence="2" id="KW-1185">Reference proteome</keyword>
<dbReference type="InterPro" id="IPR036047">
    <property type="entry name" value="F-box-like_dom_sf"/>
</dbReference>
<dbReference type="Proteomes" id="UP000193648">
    <property type="component" value="Unassembled WGS sequence"/>
</dbReference>
<dbReference type="OrthoDB" id="2354556at2759"/>
<dbReference type="SUPFAM" id="SSF81383">
    <property type="entry name" value="F-box domain"/>
    <property type="match status" value="1"/>
</dbReference>
<dbReference type="RefSeq" id="XP_021886762.1">
    <property type="nucleotide sequence ID" value="XM_022022533.1"/>
</dbReference>
<proteinExistence type="predicted"/>
<dbReference type="AlphaFoldDB" id="A0A1Y2H3F6"/>
<dbReference type="InterPro" id="IPR032675">
    <property type="entry name" value="LRR_dom_sf"/>
</dbReference>
<dbReference type="InParanoid" id="A0A1Y2H3F6"/>
<gene>
    <name evidence="1" type="ORF">BCR41DRAFT_344525</name>
</gene>
<sequence length="523" mass="60691">MDNFKLNPLVIPEIILILGDFLDDRDLPCCIRVSKTFYNTLSKTLWRNINVKSRWRWPCNPSKEALQNNKKYIEKISLQNIIPKEIMSLRGCDRLYSIEYERERHLKIRPDLRGLSDLLKAYSSTIRELSCNGIPIPQGFWQVLLECTNLSLIKVNEVLISSGGVELFLQLCKRVRNLDLRLVRISQLPADFITDSTGKYILTNVQKLDLGPVKILHSPFPYKPSYCIGTLVRRCPNLRSFTFDDEPWRPGQRIPYDFYKVAFLQQPWTLTNLSELTFPHHVIKDTSIAAVLRQMTGLRRLEAPNCDFGQLSIRELLASGQEIMDGGHIVRKTRLRRLSDTIETMVINEENLETDGVVQMVLSNCPHLKKLTGPRITVTEIVKGAEWVSTELTELSIFLEADIDQGTEEGMEKQRIVFRQLGKLARLHYLNLTGQDQRFRKRQTLDLRLRAGLDELVNLKDLETLEFRSDYHQQMQPEDATWIVNNWPKLKYSYLHGRVNNRQSIHDRVVGILCSRNTQATRF</sequence>
<dbReference type="SUPFAM" id="SSF52047">
    <property type="entry name" value="RNI-like"/>
    <property type="match status" value="1"/>
</dbReference>
<reference evidence="1 2" key="1">
    <citation type="submission" date="2016-07" db="EMBL/GenBank/DDBJ databases">
        <title>Pervasive Adenine N6-methylation of Active Genes in Fungi.</title>
        <authorList>
            <consortium name="DOE Joint Genome Institute"/>
            <person name="Mondo S.J."/>
            <person name="Dannebaum R.O."/>
            <person name="Kuo R.C."/>
            <person name="Labutti K."/>
            <person name="Haridas S."/>
            <person name="Kuo A."/>
            <person name="Salamov A."/>
            <person name="Ahrendt S.R."/>
            <person name="Lipzen A."/>
            <person name="Sullivan W."/>
            <person name="Andreopoulos W.B."/>
            <person name="Clum A."/>
            <person name="Lindquist E."/>
            <person name="Daum C."/>
            <person name="Ramamoorthy G.K."/>
            <person name="Gryganskyi A."/>
            <person name="Culley D."/>
            <person name="Magnuson J.K."/>
            <person name="James T.Y."/>
            <person name="O'Malley M.A."/>
            <person name="Stajich J.E."/>
            <person name="Spatafora J.W."/>
            <person name="Visel A."/>
            <person name="Grigoriev I.V."/>
        </authorList>
    </citation>
    <scope>NUCLEOTIDE SEQUENCE [LARGE SCALE GENOMIC DNA]</scope>
    <source>
        <strain evidence="1 2">NRRL 3116</strain>
    </source>
</reference>
<name>A0A1Y2H3F6_9FUNG</name>
<dbReference type="Gene3D" id="3.80.10.10">
    <property type="entry name" value="Ribonuclease Inhibitor"/>
    <property type="match status" value="1"/>
</dbReference>
<evidence type="ECO:0008006" key="3">
    <source>
        <dbReference type="Google" id="ProtNLM"/>
    </source>
</evidence>
<evidence type="ECO:0000313" key="1">
    <source>
        <dbReference type="EMBL" id="ORZ29089.1"/>
    </source>
</evidence>